<evidence type="ECO:0008006" key="2">
    <source>
        <dbReference type="Google" id="ProtNLM"/>
    </source>
</evidence>
<proteinExistence type="predicted"/>
<dbReference type="PANTHER" id="PTHR43739">
    <property type="entry name" value="XYLOGLUCANASE (EUROFUNG)"/>
    <property type="match status" value="1"/>
</dbReference>
<name>A0A381WD84_9ZZZZ</name>
<reference evidence="1" key="1">
    <citation type="submission" date="2018-05" db="EMBL/GenBank/DDBJ databases">
        <authorList>
            <person name="Lanie J.A."/>
            <person name="Ng W.-L."/>
            <person name="Kazmierczak K.M."/>
            <person name="Andrzejewski T.M."/>
            <person name="Davidsen T.M."/>
            <person name="Wayne K.J."/>
            <person name="Tettelin H."/>
            <person name="Glass J.I."/>
            <person name="Rusch D."/>
            <person name="Podicherti R."/>
            <person name="Tsui H.-C.T."/>
            <person name="Winkler M.E."/>
        </authorList>
    </citation>
    <scope>NUCLEOTIDE SEQUENCE</scope>
</reference>
<protein>
    <recommendedName>
        <fullName evidence="2">Sortilin N-terminal domain-containing protein</fullName>
    </recommendedName>
</protein>
<dbReference type="EMBL" id="UINC01011429">
    <property type="protein sequence ID" value="SVA50455.1"/>
    <property type="molecule type" value="Genomic_DNA"/>
</dbReference>
<dbReference type="InterPro" id="IPR052025">
    <property type="entry name" value="Xyloglucanase_GH74"/>
</dbReference>
<dbReference type="Gene3D" id="2.130.10.10">
    <property type="entry name" value="YVTN repeat-like/Quinoprotein amine dehydrogenase"/>
    <property type="match status" value="2"/>
</dbReference>
<accession>A0A381WD84</accession>
<dbReference type="SUPFAM" id="SSF110296">
    <property type="entry name" value="Oligoxyloglucan reducing end-specific cellobiohydrolase"/>
    <property type="match status" value="1"/>
</dbReference>
<gene>
    <name evidence="1" type="ORF">METZ01_LOCUS103309</name>
</gene>
<dbReference type="AlphaFoldDB" id="A0A381WD84"/>
<dbReference type="GO" id="GO:0010411">
    <property type="term" value="P:xyloglucan metabolic process"/>
    <property type="evidence" value="ECO:0007669"/>
    <property type="project" value="TreeGrafter"/>
</dbReference>
<organism evidence="1">
    <name type="scientific">marine metagenome</name>
    <dbReference type="NCBI Taxonomy" id="408172"/>
    <lineage>
        <taxon>unclassified sequences</taxon>
        <taxon>metagenomes</taxon>
        <taxon>ecological metagenomes</taxon>
    </lineage>
</organism>
<sequence length="556" mass="61169">MFKKIIIINLILFHLISCGIKEEYNSSFPSYENLYTTAVNESRWTHIGPQNIGGRTRSILVQGESASSTHTLYAGGVTGGVFKSTDGGESWNALNDLMPNLNINTLAQDPNNNNVIYAGTGEWGGGFIGAGIFKTTNGGVNWSQLENTTEFYYVQRIVVSPNDSNVVYAATYMGLYKSSDAGKNWTKINSGSHWDVAITNKNNTDYVYAFIKNNGLMVSFDSGNQFNYKIGSSDDNASYSRGTIAFSKSNSAIGYLLVAQTTESQIFGIWKTTDYGENWSQTISQDNDHTKTDSWLLSYSADVYDHDNDGDNCNDGAYDHSAQGLYDQYIEVDPTDPEVVWVGGIELFRSDSGASSGSFKKASLWYSTEKYYNHADQHYIVFSPTYDAVNDKRVYFGNDGGVFLSTNTKDGVTQDPCNANLIGVEYTEIVKGYGTTQFYHGLVSKDGKYVIGGLQDQGVPLYHGSTDNWTTIGGGDGAYNAIDPDNSSIMYSSYIYIDSISRHNISVDEKTGDISNYYGTRISGTIDTSTYGKGSFINPFVLDKDNKINIYTANLA</sequence>
<dbReference type="PANTHER" id="PTHR43739:SF5">
    <property type="entry name" value="EXO-ALPHA-SIALIDASE"/>
    <property type="match status" value="1"/>
</dbReference>
<evidence type="ECO:0000313" key="1">
    <source>
        <dbReference type="EMBL" id="SVA50455.1"/>
    </source>
</evidence>
<dbReference type="InterPro" id="IPR015943">
    <property type="entry name" value="WD40/YVTN_repeat-like_dom_sf"/>
</dbReference>
<feature type="non-terminal residue" evidence="1">
    <location>
        <position position="556"/>
    </location>
</feature>